<reference evidence="1 2" key="1">
    <citation type="journal article" date="2021" name="Hortic Res">
        <title>High-quality reference genome and annotation aids understanding of berry development for evergreen blueberry (Vaccinium darrowii).</title>
        <authorList>
            <person name="Yu J."/>
            <person name="Hulse-Kemp A.M."/>
            <person name="Babiker E."/>
            <person name="Staton M."/>
        </authorList>
    </citation>
    <scope>NUCLEOTIDE SEQUENCE [LARGE SCALE GENOMIC DNA]</scope>
    <source>
        <strain evidence="2">cv. NJ 8807/NJ 8810</strain>
        <tissue evidence="1">Young leaf</tissue>
    </source>
</reference>
<comment type="caution">
    <text evidence="1">The sequence shown here is derived from an EMBL/GenBank/DDBJ whole genome shotgun (WGS) entry which is preliminary data.</text>
</comment>
<proteinExistence type="predicted"/>
<organism evidence="1 2">
    <name type="scientific">Vaccinium darrowii</name>
    <dbReference type="NCBI Taxonomy" id="229202"/>
    <lineage>
        <taxon>Eukaryota</taxon>
        <taxon>Viridiplantae</taxon>
        <taxon>Streptophyta</taxon>
        <taxon>Embryophyta</taxon>
        <taxon>Tracheophyta</taxon>
        <taxon>Spermatophyta</taxon>
        <taxon>Magnoliopsida</taxon>
        <taxon>eudicotyledons</taxon>
        <taxon>Gunneridae</taxon>
        <taxon>Pentapetalae</taxon>
        <taxon>asterids</taxon>
        <taxon>Ericales</taxon>
        <taxon>Ericaceae</taxon>
        <taxon>Vaccinioideae</taxon>
        <taxon>Vaccinieae</taxon>
        <taxon>Vaccinium</taxon>
    </lineage>
</organism>
<evidence type="ECO:0000313" key="1">
    <source>
        <dbReference type="EMBL" id="KAH7851022.1"/>
    </source>
</evidence>
<evidence type="ECO:0000313" key="2">
    <source>
        <dbReference type="Proteomes" id="UP000828048"/>
    </source>
</evidence>
<keyword evidence="2" id="KW-1185">Reference proteome</keyword>
<dbReference type="EMBL" id="CM037158">
    <property type="protein sequence ID" value="KAH7851022.1"/>
    <property type="molecule type" value="Genomic_DNA"/>
</dbReference>
<protein>
    <submittedName>
        <fullName evidence="1">Uncharacterized protein</fullName>
    </submittedName>
</protein>
<dbReference type="Proteomes" id="UP000828048">
    <property type="component" value="Chromosome 8"/>
</dbReference>
<accession>A0ACB7YD01</accession>
<gene>
    <name evidence="1" type="ORF">Vadar_006202</name>
</gene>
<name>A0ACB7YD01_9ERIC</name>
<sequence>MANWDDLPADIWRLIFQKVITLISDHIPFSGVCKLWRSIGLDYRTTKFPTNVPALIIPGGTTTTTQTRRLLAFPVGKVINNQGQDLPVLSAPHESLCRGSHQGLCKVGDKDWKLIEGPKPWGYIDGIFFSDEFYVVDYYGKIYISDQLDSLHPKLKELAPPPPCSIPYVQQWYLVESGGELHHILREIDLSGDYAESIVDDHDIDGGQHDDDDVNEEEDGGSSENDDESDVDDQNDHGGQHNEEEDGSGSENDDQNPDAGSETSEFDEFDYDNNYHTSVRNCIQKTTAFRVFKLETSSSEPKWIGVKDLDGGAIFLGLNQSFALSKSNLMGHRGDRIYYTDDDICSHKLHVYSGHDMGVFNLEDSKFETLCLTESESVKPPAVWITPMP</sequence>